<evidence type="ECO:0000313" key="1">
    <source>
        <dbReference type="EMBL" id="PTK60434.1"/>
    </source>
</evidence>
<proteinExistence type="predicted"/>
<name>A0A2T4SD91_9STAP</name>
<reference evidence="1 2" key="1">
    <citation type="journal article" date="2016" name="Front. Microbiol.">
        <title>Comprehensive Phylogenetic Analysis of Bovine Non-aureus Staphylococci Species Based on Whole-Genome Sequencing.</title>
        <authorList>
            <person name="Naushad S."/>
            <person name="Barkema H.W."/>
            <person name="Luby C."/>
            <person name="Condas L.A."/>
            <person name="Nobrega D.B."/>
            <person name="Carson D.A."/>
            <person name="De Buck J."/>
        </authorList>
    </citation>
    <scope>NUCLEOTIDE SEQUENCE [LARGE SCALE GENOMIC DNA]</scope>
    <source>
        <strain evidence="1 2">SNUC 4337</strain>
    </source>
</reference>
<organism evidence="1 2">
    <name type="scientific">Staphylococcus nepalensis</name>
    <dbReference type="NCBI Taxonomy" id="214473"/>
    <lineage>
        <taxon>Bacteria</taxon>
        <taxon>Bacillati</taxon>
        <taxon>Bacillota</taxon>
        <taxon>Bacilli</taxon>
        <taxon>Bacillales</taxon>
        <taxon>Staphylococcaceae</taxon>
        <taxon>Staphylococcus</taxon>
    </lineage>
</organism>
<protein>
    <submittedName>
        <fullName evidence="1">Uncharacterized protein</fullName>
    </submittedName>
</protein>
<evidence type="ECO:0000313" key="2">
    <source>
        <dbReference type="Proteomes" id="UP000240400"/>
    </source>
</evidence>
<comment type="caution">
    <text evidence="1">The sequence shown here is derived from an EMBL/GenBank/DDBJ whole genome shotgun (WGS) entry which is preliminary data.</text>
</comment>
<dbReference type="AlphaFoldDB" id="A0A2T4SD91"/>
<accession>A0A2T4SD91</accession>
<gene>
    <name evidence="1" type="ORF">BUZ61_02360</name>
</gene>
<sequence>MIKGILLNLSMACNLQHSIDGDTPIERSYISRLRTQDVPKVREQNDTKYWYKMNPKKISNLRYLFGAELWDSPEPLKYDIGSI</sequence>
<dbReference type="Proteomes" id="UP000240400">
    <property type="component" value="Unassembled WGS sequence"/>
</dbReference>
<dbReference type="EMBL" id="PZHR01000006">
    <property type="protein sequence ID" value="PTK60434.1"/>
    <property type="molecule type" value="Genomic_DNA"/>
</dbReference>